<dbReference type="OrthoDB" id="793353at2"/>
<dbReference type="eggNOG" id="COG2050">
    <property type="taxonomic scope" value="Bacteria"/>
</dbReference>
<proteinExistence type="predicted"/>
<sequence>MNDPVVLLNKAKKSPFYLWLLNQVLSRIIPFNLPHKFRILELSDTHIKTLLPYIRKNKNHIGGLHACALATLSEYSTGVMLLTGLSPKEYRIILKNLEIQYFYQGKMDAVATWRMPPEFIQQSILLPLKTSDSVTIPCQIEIHDRQGNHLTTARVFWQIKPWANVKTGKAQLEKAA</sequence>
<dbReference type="Gene3D" id="3.10.129.10">
    <property type="entry name" value="Hotdog Thioesterase"/>
    <property type="match status" value="1"/>
</dbReference>
<dbReference type="Pfam" id="PF14539">
    <property type="entry name" value="DUF4442"/>
    <property type="match status" value="1"/>
</dbReference>
<dbReference type="RefSeq" id="WP_009194565.1">
    <property type="nucleotide sequence ID" value="NZ_AODQ01000019.1"/>
</dbReference>
<accession>M7N947</accession>
<protein>
    <recommendedName>
        <fullName evidence="3">DUF4442 domain-containing protein</fullName>
    </recommendedName>
</protein>
<evidence type="ECO:0000313" key="1">
    <source>
        <dbReference type="EMBL" id="EMR03731.1"/>
    </source>
</evidence>
<gene>
    <name evidence="1" type="ORF">ADICEAN_01165</name>
</gene>
<evidence type="ECO:0008006" key="3">
    <source>
        <dbReference type="Google" id="ProtNLM"/>
    </source>
</evidence>
<dbReference type="InterPro" id="IPR029069">
    <property type="entry name" value="HotDog_dom_sf"/>
</dbReference>
<name>M7N947_9BACT</name>
<dbReference type="EMBL" id="AODQ01000019">
    <property type="protein sequence ID" value="EMR03731.1"/>
    <property type="molecule type" value="Genomic_DNA"/>
</dbReference>
<dbReference type="Proteomes" id="UP000011910">
    <property type="component" value="Unassembled WGS sequence"/>
</dbReference>
<organism evidence="1 2">
    <name type="scientific">Cesiribacter andamanensis AMV16</name>
    <dbReference type="NCBI Taxonomy" id="1279009"/>
    <lineage>
        <taxon>Bacteria</taxon>
        <taxon>Pseudomonadati</taxon>
        <taxon>Bacteroidota</taxon>
        <taxon>Cytophagia</taxon>
        <taxon>Cytophagales</taxon>
        <taxon>Cesiribacteraceae</taxon>
        <taxon>Cesiribacter</taxon>
    </lineage>
</organism>
<comment type="caution">
    <text evidence="1">The sequence shown here is derived from an EMBL/GenBank/DDBJ whole genome shotgun (WGS) entry which is preliminary data.</text>
</comment>
<keyword evidence="2" id="KW-1185">Reference proteome</keyword>
<reference evidence="1 2" key="1">
    <citation type="journal article" date="2013" name="Genome Announc.">
        <title>Draft Genome Sequence of Cesiribacter andamanensis Strain AMV16T, Isolated from a Soil Sample from a Mud Volcano in the Andaman Islands, India.</title>
        <authorList>
            <person name="Shivaji S."/>
            <person name="Ara S."/>
            <person name="Begum Z."/>
            <person name="Srinivas T.N."/>
            <person name="Singh A."/>
            <person name="Kumar Pinnaka A."/>
        </authorList>
    </citation>
    <scope>NUCLEOTIDE SEQUENCE [LARGE SCALE GENOMIC DNA]</scope>
    <source>
        <strain evidence="1 2">AMV16</strain>
    </source>
</reference>
<dbReference type="AlphaFoldDB" id="M7N947"/>
<dbReference type="SUPFAM" id="SSF54637">
    <property type="entry name" value="Thioesterase/thiol ester dehydrase-isomerase"/>
    <property type="match status" value="1"/>
</dbReference>
<evidence type="ECO:0000313" key="2">
    <source>
        <dbReference type="Proteomes" id="UP000011910"/>
    </source>
</evidence>
<dbReference type="InterPro" id="IPR027961">
    <property type="entry name" value="DUF4442"/>
</dbReference>
<dbReference type="STRING" id="1279009.ADICEAN_01165"/>